<evidence type="ECO:0000313" key="2">
    <source>
        <dbReference type="Proteomes" id="UP000197032"/>
    </source>
</evidence>
<organism evidence="1 2">
    <name type="scientific">Calderihabitans maritimus</name>
    <dbReference type="NCBI Taxonomy" id="1246530"/>
    <lineage>
        <taxon>Bacteria</taxon>
        <taxon>Bacillati</taxon>
        <taxon>Bacillota</taxon>
        <taxon>Clostridia</taxon>
        <taxon>Neomoorellales</taxon>
        <taxon>Calderihabitantaceae</taxon>
        <taxon>Calderihabitans</taxon>
    </lineage>
</organism>
<dbReference type="RefSeq" id="WP_153802834.1">
    <property type="nucleotide sequence ID" value="NZ_BDGJ01000005.1"/>
</dbReference>
<accession>A0A1Z5HP20</accession>
<dbReference type="EMBL" id="BDGJ01000005">
    <property type="protein sequence ID" value="GAW91127.1"/>
    <property type="molecule type" value="Genomic_DNA"/>
</dbReference>
<comment type="caution">
    <text evidence="1">The sequence shown here is derived from an EMBL/GenBank/DDBJ whole genome shotgun (WGS) entry which is preliminary data.</text>
</comment>
<evidence type="ECO:0000313" key="1">
    <source>
        <dbReference type="EMBL" id="GAW91127.1"/>
    </source>
</evidence>
<keyword evidence="2" id="KW-1185">Reference proteome</keyword>
<gene>
    <name evidence="1" type="ORF">KKC1_02890</name>
</gene>
<dbReference type="AlphaFoldDB" id="A0A1Z5HP20"/>
<reference evidence="2" key="1">
    <citation type="journal article" date="2017" name="Appl. Environ. Microbiol.">
        <title>Genomic analysis of Calderihabitans maritimus KKC1, a thermophilic hydrogenogenic carboxydotrophic bacterium isolated from marine sediment.</title>
        <authorList>
            <person name="Omae K."/>
            <person name="Yoneda Y."/>
            <person name="Fukuyama Y."/>
            <person name="Yoshida T."/>
            <person name="Sako Y."/>
        </authorList>
    </citation>
    <scope>NUCLEOTIDE SEQUENCE [LARGE SCALE GENOMIC DNA]</scope>
    <source>
        <strain evidence="2">KKC1</strain>
    </source>
</reference>
<proteinExistence type="predicted"/>
<dbReference type="Proteomes" id="UP000197032">
    <property type="component" value="Unassembled WGS sequence"/>
</dbReference>
<name>A0A1Z5HP20_9FIRM</name>
<protein>
    <submittedName>
        <fullName evidence="1">Uncharacterized protein</fullName>
    </submittedName>
</protein>
<sequence length="46" mass="4975">MKGGTVVRTNELRHPMGIRVLHRGHAIMIVLMGPATENPLTGRKAG</sequence>